<accession>A0A5C1QK68</accession>
<evidence type="ECO:0000313" key="3">
    <source>
        <dbReference type="EMBL" id="QEN06916.1"/>
    </source>
</evidence>
<evidence type="ECO:0000256" key="1">
    <source>
        <dbReference type="SAM" id="Phobius"/>
    </source>
</evidence>
<proteinExistence type="predicted"/>
<dbReference type="KEGG" id="ock:EXM22_02485"/>
<keyword evidence="4" id="KW-1185">Reference proteome</keyword>
<evidence type="ECO:0000313" key="4">
    <source>
        <dbReference type="Proteomes" id="UP000324209"/>
    </source>
</evidence>
<feature type="domain" description="TPM" evidence="2">
    <location>
        <begin position="120"/>
        <end position="198"/>
    </location>
</feature>
<organism evidence="3 4">
    <name type="scientific">Oceanispirochaeta crateris</name>
    <dbReference type="NCBI Taxonomy" id="2518645"/>
    <lineage>
        <taxon>Bacteria</taxon>
        <taxon>Pseudomonadati</taxon>
        <taxon>Spirochaetota</taxon>
        <taxon>Spirochaetia</taxon>
        <taxon>Spirochaetales</taxon>
        <taxon>Spirochaetaceae</taxon>
        <taxon>Oceanispirochaeta</taxon>
    </lineage>
</organism>
<reference evidence="3 4" key="1">
    <citation type="submission" date="2019-02" db="EMBL/GenBank/DDBJ databases">
        <title>Complete Genome Sequence and Methylome Analysis of free living Spirochaetas.</title>
        <authorList>
            <person name="Fomenkov A."/>
            <person name="Dubinina G."/>
            <person name="Leshcheva N."/>
            <person name="Mikheeva N."/>
            <person name="Grabovich M."/>
            <person name="Vincze T."/>
            <person name="Roberts R.J."/>
        </authorList>
    </citation>
    <scope>NUCLEOTIDE SEQUENCE [LARGE SCALE GENOMIC DNA]</scope>
    <source>
        <strain evidence="3 4">K2</strain>
    </source>
</reference>
<feature type="transmembrane region" description="Helical" evidence="1">
    <location>
        <begin position="79"/>
        <end position="100"/>
    </location>
</feature>
<feature type="transmembrane region" description="Helical" evidence="1">
    <location>
        <begin position="47"/>
        <end position="67"/>
    </location>
</feature>
<keyword evidence="1" id="KW-1133">Transmembrane helix</keyword>
<sequence>MKKTILSQEEMSSIAAAVKKAESSTSGEISTALIQESSDYAFYELRASVFFGVLVYMIQLLFFDSISSMASSLSWNAPFWYVPVFMGGLSFVSGGLFYFFSNIPAVDRIIIPRTVMNKCVRARALQHFTESDVYSTKDGTGILIFISLMERRVELIADKGIHSKISGNEWQDIVRDLSESLSKRDLSNGLQNAVLRCGDILKAQFPVSENDVNELSDGIVILEE</sequence>
<evidence type="ECO:0000259" key="2">
    <source>
        <dbReference type="Pfam" id="PF04536"/>
    </source>
</evidence>
<name>A0A5C1QK68_9SPIO</name>
<gene>
    <name evidence="3" type="ORF">EXM22_02485</name>
</gene>
<dbReference type="RefSeq" id="WP_149484998.1">
    <property type="nucleotide sequence ID" value="NZ_CP036150.1"/>
</dbReference>
<dbReference type="AlphaFoldDB" id="A0A5C1QK68"/>
<dbReference type="PANTHER" id="PTHR30373:SF8">
    <property type="entry name" value="BLL7265 PROTEIN"/>
    <property type="match status" value="1"/>
</dbReference>
<keyword evidence="1" id="KW-0812">Transmembrane</keyword>
<dbReference type="EMBL" id="CP036150">
    <property type="protein sequence ID" value="QEN06916.1"/>
    <property type="molecule type" value="Genomic_DNA"/>
</dbReference>
<dbReference type="InterPro" id="IPR007621">
    <property type="entry name" value="TPM_dom"/>
</dbReference>
<dbReference type="PANTHER" id="PTHR30373">
    <property type="entry name" value="UPF0603 PROTEIN YGCG"/>
    <property type="match status" value="1"/>
</dbReference>
<protein>
    <recommendedName>
        <fullName evidence="2">TPM domain-containing protein</fullName>
    </recommendedName>
</protein>
<keyword evidence="1" id="KW-0472">Membrane</keyword>
<dbReference type="Pfam" id="PF04536">
    <property type="entry name" value="TPM_phosphatase"/>
    <property type="match status" value="1"/>
</dbReference>
<dbReference type="Gene3D" id="3.10.310.50">
    <property type="match status" value="1"/>
</dbReference>
<dbReference type="OrthoDB" id="5825388at2"/>
<dbReference type="Proteomes" id="UP000324209">
    <property type="component" value="Chromosome"/>
</dbReference>